<dbReference type="AlphaFoldDB" id="A0A0P8XJN2"/>
<accession>A0A0P8XJN2</accession>
<dbReference type="EMBL" id="LJXB01000069">
    <property type="protein sequence ID" value="KPU60359.1"/>
    <property type="molecule type" value="Genomic_DNA"/>
</dbReference>
<dbReference type="Proteomes" id="UP000050349">
    <property type="component" value="Unassembled WGS sequence"/>
</dbReference>
<proteinExistence type="predicted"/>
<organism evidence="1 2">
    <name type="scientific">Pseudomonas fluorescens</name>
    <dbReference type="NCBI Taxonomy" id="294"/>
    <lineage>
        <taxon>Bacteria</taxon>
        <taxon>Pseudomonadati</taxon>
        <taxon>Pseudomonadota</taxon>
        <taxon>Gammaproteobacteria</taxon>
        <taxon>Pseudomonadales</taxon>
        <taxon>Pseudomonadaceae</taxon>
        <taxon>Pseudomonas</taxon>
    </lineage>
</organism>
<evidence type="ECO:0000313" key="2">
    <source>
        <dbReference type="Proteomes" id="UP000050349"/>
    </source>
</evidence>
<evidence type="ECO:0000313" key="1">
    <source>
        <dbReference type="EMBL" id="KPU60359.1"/>
    </source>
</evidence>
<comment type="caution">
    <text evidence="1">The sequence shown here is derived from an EMBL/GenBank/DDBJ whole genome shotgun (WGS) entry which is preliminary data.</text>
</comment>
<protein>
    <submittedName>
        <fullName evidence="1">Uncharacterized protein</fullName>
    </submittedName>
</protein>
<sequence length="76" mass="8208">MRRRIRGRRPSCGRSCNCGVLSDAIAGKSNRRTAAPTVNGLNTNFVIACKTCGSWLAGDSITSVQSEPRHVNHLKP</sequence>
<reference evidence="1 2" key="1">
    <citation type="submission" date="2015-09" db="EMBL/GenBank/DDBJ databases">
        <authorList>
            <person name="Jackson K.R."/>
            <person name="Lunt B.L."/>
            <person name="Fisher J.N.B."/>
            <person name="Gardner A.V."/>
            <person name="Bailey M.E."/>
            <person name="Deus L.M."/>
            <person name="Earl A.S."/>
            <person name="Gibby P.D."/>
            <person name="Hartmann K.A."/>
            <person name="Liu J.E."/>
            <person name="Manci A.M."/>
            <person name="Nielsen D.A."/>
            <person name="Solomon M.B."/>
            <person name="Breakwell D.P."/>
            <person name="Burnett S.H."/>
            <person name="Grose J.H."/>
        </authorList>
    </citation>
    <scope>NUCLEOTIDE SEQUENCE [LARGE SCALE GENOMIC DNA]</scope>
    <source>
        <strain evidence="1 2">S613</strain>
    </source>
</reference>
<gene>
    <name evidence="1" type="ORF">AN403_4482</name>
</gene>
<name>A0A0P8XJN2_PSEFL</name>